<dbReference type="Pfam" id="PF03787">
    <property type="entry name" value="RAMPs"/>
    <property type="match status" value="1"/>
</dbReference>
<keyword evidence="8" id="KW-1185">Reference proteome</keyword>
<name>H1KYS8_9EURY</name>
<feature type="domain" description="Csm4 C-terminal" evidence="6">
    <location>
        <begin position="229"/>
        <end position="313"/>
    </location>
</feature>
<evidence type="ECO:0000259" key="5">
    <source>
        <dbReference type="Pfam" id="PF03787"/>
    </source>
</evidence>
<dbReference type="InterPro" id="IPR040932">
    <property type="entry name" value="Csm4_C"/>
</dbReference>
<dbReference type="EMBL" id="AGJL01000020">
    <property type="protein sequence ID" value="EHP86825.1"/>
    <property type="molecule type" value="Genomic_DNA"/>
</dbReference>
<evidence type="ECO:0000256" key="3">
    <source>
        <dbReference type="ARBA" id="ARBA00022884"/>
    </source>
</evidence>
<organism evidence="7 8">
    <name type="scientific">Methanotorris formicicus Mc-S-70</name>
    <dbReference type="NCBI Taxonomy" id="647171"/>
    <lineage>
        <taxon>Archaea</taxon>
        <taxon>Methanobacteriati</taxon>
        <taxon>Methanobacteriota</taxon>
        <taxon>Methanomada group</taxon>
        <taxon>Methanococci</taxon>
        <taxon>Methanococcales</taxon>
        <taxon>Methanocaldococcaceae</taxon>
        <taxon>Methanotorris</taxon>
    </lineage>
</organism>
<evidence type="ECO:0000256" key="4">
    <source>
        <dbReference type="ARBA" id="ARBA00023118"/>
    </source>
</evidence>
<sequence>MEESSLIFHSHSLFSAIVNNFVKLYGEFDKSLLNLRVSSLFPKFKDIYFIPKPETPFFNIPKGKDAKKIKKIKFISLEAFEEYLNGEYLNEQNMKNIKNQIIGKEFLIGMEEIDSVEKYSENLDEIKLISKEIEQKIAMDRIKNITLEKDGRGQLYNVEFIRLNYGTEFYFLVDYGELDEDLIKKINASIKLIEDEGLGGKRSIGAGFFESVVIGELNEKFNELFDREEDYHLTLSTAIPRNGNVEYYKLIEIGGYIYSIKGPTCLKKRILALTEGSIVKKGFVGKIENLEPENYVKHLNHHVYVNGKPILMPTKVY</sequence>
<evidence type="ECO:0000256" key="2">
    <source>
        <dbReference type="ARBA" id="ARBA00016109"/>
    </source>
</evidence>
<dbReference type="GO" id="GO:0003723">
    <property type="term" value="F:RNA binding"/>
    <property type="evidence" value="ECO:0007669"/>
    <property type="project" value="UniProtKB-KW"/>
</dbReference>
<accession>H1KYS8</accession>
<dbReference type="NCBIfam" id="TIGR01903">
    <property type="entry name" value="cas5_csm4"/>
    <property type="match status" value="1"/>
</dbReference>
<evidence type="ECO:0000313" key="7">
    <source>
        <dbReference type="EMBL" id="EHP86825.1"/>
    </source>
</evidence>
<dbReference type="STRING" id="647171.MetfoDRAFT_0951"/>
<dbReference type="Proteomes" id="UP000003706">
    <property type="component" value="Unassembled WGS sequence"/>
</dbReference>
<keyword evidence="4" id="KW-0051">Antiviral defense</keyword>
<comment type="caution">
    <text evidence="7">The sequence shown here is derived from an EMBL/GenBank/DDBJ whole genome shotgun (WGS) entry which is preliminary data.</text>
</comment>
<dbReference type="AlphaFoldDB" id="H1KYS8"/>
<evidence type="ECO:0000256" key="1">
    <source>
        <dbReference type="ARBA" id="ARBA00005772"/>
    </source>
</evidence>
<feature type="domain" description="CRISPR type III-associated protein" evidence="5">
    <location>
        <begin position="8"/>
        <end position="210"/>
    </location>
</feature>
<proteinExistence type="inferred from homology"/>
<dbReference type="GO" id="GO:0051607">
    <property type="term" value="P:defense response to virus"/>
    <property type="evidence" value="ECO:0007669"/>
    <property type="project" value="UniProtKB-KW"/>
</dbReference>
<evidence type="ECO:0000313" key="8">
    <source>
        <dbReference type="Proteomes" id="UP000003706"/>
    </source>
</evidence>
<keyword evidence="3" id="KW-0694">RNA-binding</keyword>
<gene>
    <name evidence="7" type="ORF">MetfoDRAFT_0951</name>
</gene>
<evidence type="ECO:0000259" key="6">
    <source>
        <dbReference type="Pfam" id="PF17953"/>
    </source>
</evidence>
<reference evidence="7 8" key="1">
    <citation type="submission" date="2011-09" db="EMBL/GenBank/DDBJ databases">
        <title>The draft genome of Methanotorris formicicus Mc-S-70.</title>
        <authorList>
            <consortium name="US DOE Joint Genome Institute (JGI-PGF)"/>
            <person name="Lucas S."/>
            <person name="Han J."/>
            <person name="Lapidus A."/>
            <person name="Cheng J.-F."/>
            <person name="Goodwin L."/>
            <person name="Pitluck S."/>
            <person name="Peters L."/>
            <person name="Land M.L."/>
            <person name="Hauser L."/>
            <person name="Sieprawska-Lupa M."/>
            <person name="Takai K."/>
            <person name="Miyazaki J."/>
            <person name="Whitman W."/>
            <person name="Woyke T.J."/>
        </authorList>
    </citation>
    <scope>NUCLEOTIDE SEQUENCE [LARGE SCALE GENOMIC DNA]</scope>
    <source>
        <strain evidence="7 8">Mc-S-70</strain>
    </source>
</reference>
<dbReference type="InterPro" id="IPR005537">
    <property type="entry name" value="RAMP_III_fam"/>
</dbReference>
<dbReference type="InterPro" id="IPR005510">
    <property type="entry name" value="Csm4"/>
</dbReference>
<protein>
    <recommendedName>
        <fullName evidence="2">CRISPR system Cms protein Csm4</fullName>
    </recommendedName>
</protein>
<comment type="similarity">
    <text evidence="1">Belongs to the CRISPR-associated Csm4 family.</text>
</comment>
<dbReference type="RefSeq" id="WP_007044388.1">
    <property type="nucleotide sequence ID" value="NZ_AGJL01000020.1"/>
</dbReference>
<dbReference type="PATRIC" id="fig|647171.4.peg.933"/>
<dbReference type="Pfam" id="PF17953">
    <property type="entry name" value="Csm4_C"/>
    <property type="match status" value="1"/>
</dbReference>